<comment type="caution">
    <text evidence="2">The sequence shown here is derived from an EMBL/GenBank/DDBJ whole genome shotgun (WGS) entry which is preliminary data.</text>
</comment>
<feature type="region of interest" description="Disordered" evidence="1">
    <location>
        <begin position="58"/>
        <end position="88"/>
    </location>
</feature>
<dbReference type="Proteomes" id="UP001501822">
    <property type="component" value="Unassembled WGS sequence"/>
</dbReference>
<gene>
    <name evidence="2" type="ORF">GCM10010151_26940</name>
</gene>
<keyword evidence="3" id="KW-1185">Reference proteome</keyword>
<dbReference type="EMBL" id="BAAABM010000016">
    <property type="protein sequence ID" value="GAA0335839.1"/>
    <property type="molecule type" value="Genomic_DNA"/>
</dbReference>
<dbReference type="RefSeq" id="WP_252803066.1">
    <property type="nucleotide sequence ID" value="NZ_BAAABM010000016.1"/>
</dbReference>
<organism evidence="2 3">
    <name type="scientific">Actinoallomurus spadix</name>
    <dbReference type="NCBI Taxonomy" id="79912"/>
    <lineage>
        <taxon>Bacteria</taxon>
        <taxon>Bacillati</taxon>
        <taxon>Actinomycetota</taxon>
        <taxon>Actinomycetes</taxon>
        <taxon>Streptosporangiales</taxon>
        <taxon>Thermomonosporaceae</taxon>
        <taxon>Actinoallomurus</taxon>
    </lineage>
</organism>
<sequence>MAIVIAGLALVLAAMALVLIGLVIVGTHREAPWAGLDSAAPTPLAAFARSVLGVHVRKPDTDHTRGNDLQAVGSDRRAPVPLVRSEGR</sequence>
<reference evidence="3" key="1">
    <citation type="journal article" date="2019" name="Int. J. Syst. Evol. Microbiol.">
        <title>The Global Catalogue of Microorganisms (GCM) 10K type strain sequencing project: providing services to taxonomists for standard genome sequencing and annotation.</title>
        <authorList>
            <consortium name="The Broad Institute Genomics Platform"/>
            <consortium name="The Broad Institute Genome Sequencing Center for Infectious Disease"/>
            <person name="Wu L."/>
            <person name="Ma J."/>
        </authorList>
    </citation>
    <scope>NUCLEOTIDE SEQUENCE [LARGE SCALE GENOMIC DNA]</scope>
    <source>
        <strain evidence="3">JCM 3146</strain>
    </source>
</reference>
<evidence type="ECO:0000313" key="2">
    <source>
        <dbReference type="EMBL" id="GAA0335839.1"/>
    </source>
</evidence>
<protein>
    <submittedName>
        <fullName evidence="2">Uncharacterized protein</fullName>
    </submittedName>
</protein>
<proteinExistence type="predicted"/>
<name>A0ABP3G5A1_9ACTN</name>
<evidence type="ECO:0000313" key="3">
    <source>
        <dbReference type="Proteomes" id="UP001501822"/>
    </source>
</evidence>
<accession>A0ABP3G5A1</accession>
<evidence type="ECO:0000256" key="1">
    <source>
        <dbReference type="SAM" id="MobiDB-lite"/>
    </source>
</evidence>